<evidence type="ECO:0000313" key="2">
    <source>
        <dbReference type="Proteomes" id="UP001141806"/>
    </source>
</evidence>
<sequence>MLWASHFPVYRSRSSHSPRRIRRLRRVSVLPSSEALGSHFVNIRKFFQTEPLKPLNLFCPTSRVTRTPTSFGYVMCEIGLLIVAYNYCLYSQRLTWAVPIYEHS</sequence>
<dbReference type="Proteomes" id="UP001141806">
    <property type="component" value="Unassembled WGS sequence"/>
</dbReference>
<accession>A0A9Q0JS72</accession>
<protein>
    <submittedName>
        <fullName evidence="1">Uncharacterized protein</fullName>
    </submittedName>
</protein>
<gene>
    <name evidence="1" type="ORF">NE237_005581</name>
</gene>
<keyword evidence="2" id="KW-1185">Reference proteome</keyword>
<dbReference type="EMBL" id="JAMYWD010000574">
    <property type="protein sequence ID" value="KAJ4949726.1"/>
    <property type="molecule type" value="Genomic_DNA"/>
</dbReference>
<proteinExistence type="predicted"/>
<evidence type="ECO:0000313" key="1">
    <source>
        <dbReference type="EMBL" id="KAJ4949726.1"/>
    </source>
</evidence>
<reference evidence="1" key="1">
    <citation type="journal article" date="2023" name="Plant J.">
        <title>The genome of the king protea, Protea cynaroides.</title>
        <authorList>
            <person name="Chang J."/>
            <person name="Duong T.A."/>
            <person name="Schoeman C."/>
            <person name="Ma X."/>
            <person name="Roodt D."/>
            <person name="Barker N."/>
            <person name="Li Z."/>
            <person name="Van de Peer Y."/>
            <person name="Mizrachi E."/>
        </authorList>
    </citation>
    <scope>NUCLEOTIDE SEQUENCE</scope>
    <source>
        <tissue evidence="1">Young leaves</tissue>
    </source>
</reference>
<name>A0A9Q0JS72_9MAGN</name>
<dbReference type="AlphaFoldDB" id="A0A9Q0JS72"/>
<comment type="caution">
    <text evidence="1">The sequence shown here is derived from an EMBL/GenBank/DDBJ whole genome shotgun (WGS) entry which is preliminary data.</text>
</comment>
<organism evidence="1 2">
    <name type="scientific">Protea cynaroides</name>
    <dbReference type="NCBI Taxonomy" id="273540"/>
    <lineage>
        <taxon>Eukaryota</taxon>
        <taxon>Viridiplantae</taxon>
        <taxon>Streptophyta</taxon>
        <taxon>Embryophyta</taxon>
        <taxon>Tracheophyta</taxon>
        <taxon>Spermatophyta</taxon>
        <taxon>Magnoliopsida</taxon>
        <taxon>Proteales</taxon>
        <taxon>Proteaceae</taxon>
        <taxon>Protea</taxon>
    </lineage>
</organism>